<sequence length="218" mass="23528">MASVYYVVFITLVILHSNLSSALGDRSSDCPHPCVVNGHHFCYPPPCPPPACADPIYAPGQCCTLCPDDCPHGTCKINNRTMCYPIPCPHPPCKDPVTSPGDCCPHCPSEKETQKKEDCPHPCTIGGQTYCHPIPCPLPLCDDPVTNPGDCCPRSCEYVATKIGRALGITKDEESSSKRKANCSSKSGQEKYRPLNEDGVSSEGIVHREKPVCNKQSG</sequence>
<protein>
    <recommendedName>
        <fullName evidence="5">Cysteine-rich motor neuron 1 protein</fullName>
    </recommendedName>
</protein>
<dbReference type="Proteomes" id="UP000005408">
    <property type="component" value="Unassembled WGS sequence"/>
</dbReference>
<evidence type="ECO:0000313" key="4">
    <source>
        <dbReference type="Proteomes" id="UP000005408"/>
    </source>
</evidence>
<name>A0A8W8LQ27_MAGGI</name>
<keyword evidence="4" id="KW-1185">Reference proteome</keyword>
<organism evidence="3 4">
    <name type="scientific">Magallana gigas</name>
    <name type="common">Pacific oyster</name>
    <name type="synonym">Crassostrea gigas</name>
    <dbReference type="NCBI Taxonomy" id="29159"/>
    <lineage>
        <taxon>Eukaryota</taxon>
        <taxon>Metazoa</taxon>
        <taxon>Spiralia</taxon>
        <taxon>Lophotrochozoa</taxon>
        <taxon>Mollusca</taxon>
        <taxon>Bivalvia</taxon>
        <taxon>Autobranchia</taxon>
        <taxon>Pteriomorphia</taxon>
        <taxon>Ostreida</taxon>
        <taxon>Ostreoidea</taxon>
        <taxon>Ostreidae</taxon>
        <taxon>Magallana</taxon>
    </lineage>
</organism>
<reference evidence="3" key="1">
    <citation type="submission" date="2022-08" db="UniProtKB">
        <authorList>
            <consortium name="EnsemblMetazoa"/>
        </authorList>
    </citation>
    <scope>IDENTIFICATION</scope>
    <source>
        <strain evidence="3">05x7-T-G4-1.051#20</strain>
    </source>
</reference>
<evidence type="ECO:0000256" key="2">
    <source>
        <dbReference type="SAM" id="SignalP"/>
    </source>
</evidence>
<feature type="chain" id="PRO_5036447782" description="Cysteine-rich motor neuron 1 protein" evidence="2">
    <location>
        <begin position="25"/>
        <end position="218"/>
    </location>
</feature>
<dbReference type="AlphaFoldDB" id="A0A8W8LQ27"/>
<keyword evidence="2" id="KW-0732">Signal</keyword>
<evidence type="ECO:0000256" key="1">
    <source>
        <dbReference type="SAM" id="MobiDB-lite"/>
    </source>
</evidence>
<dbReference type="Pfam" id="PF23334">
    <property type="entry name" value="VWC2L_2nd"/>
    <property type="match status" value="1"/>
</dbReference>
<dbReference type="EnsemblMetazoa" id="G29159.10">
    <property type="protein sequence ID" value="G29159.10:cds"/>
    <property type="gene ID" value="G29159"/>
</dbReference>
<evidence type="ECO:0000313" key="3">
    <source>
        <dbReference type="EnsemblMetazoa" id="G29159.10:cds"/>
    </source>
</evidence>
<feature type="region of interest" description="Disordered" evidence="1">
    <location>
        <begin position="170"/>
        <end position="218"/>
    </location>
</feature>
<evidence type="ECO:0008006" key="5">
    <source>
        <dbReference type="Google" id="ProtNLM"/>
    </source>
</evidence>
<proteinExistence type="predicted"/>
<feature type="signal peptide" evidence="2">
    <location>
        <begin position="1"/>
        <end position="24"/>
    </location>
</feature>
<accession>A0A8W8LQ27</accession>